<dbReference type="AlphaFoldDB" id="A0AAV3P645"/>
<keyword evidence="2" id="KW-1185">Reference proteome</keyword>
<sequence length="180" mass="20540">MASSSSLIKYDQTPNQQFYLCRKCRTHMALAMAVIMKFVCCFLSHFVSPNSDFQPNVIFFLGATQCSVCLSQDPMSNKAVFFENQVVNVQLGTERIVETKVETIKVYGEEKKIEGPPRTYVEVSCLGCQTVLGQQLVDIEKEDLIAKKGRYYLSMTKLIVWDGKRMLYAHNWEPVDEQAD</sequence>
<evidence type="ECO:0008006" key="3">
    <source>
        <dbReference type="Google" id="ProtNLM"/>
    </source>
</evidence>
<name>A0AAV3P645_LITER</name>
<evidence type="ECO:0000313" key="1">
    <source>
        <dbReference type="EMBL" id="GAA0146486.1"/>
    </source>
</evidence>
<proteinExistence type="predicted"/>
<evidence type="ECO:0000313" key="2">
    <source>
        <dbReference type="Proteomes" id="UP001454036"/>
    </source>
</evidence>
<accession>A0AAV3P645</accession>
<organism evidence="1 2">
    <name type="scientific">Lithospermum erythrorhizon</name>
    <name type="common">Purple gromwell</name>
    <name type="synonym">Lithospermum officinale var. erythrorhizon</name>
    <dbReference type="NCBI Taxonomy" id="34254"/>
    <lineage>
        <taxon>Eukaryota</taxon>
        <taxon>Viridiplantae</taxon>
        <taxon>Streptophyta</taxon>
        <taxon>Embryophyta</taxon>
        <taxon>Tracheophyta</taxon>
        <taxon>Spermatophyta</taxon>
        <taxon>Magnoliopsida</taxon>
        <taxon>eudicotyledons</taxon>
        <taxon>Gunneridae</taxon>
        <taxon>Pentapetalae</taxon>
        <taxon>asterids</taxon>
        <taxon>lamiids</taxon>
        <taxon>Boraginales</taxon>
        <taxon>Boraginaceae</taxon>
        <taxon>Boraginoideae</taxon>
        <taxon>Lithospermeae</taxon>
        <taxon>Lithospermum</taxon>
    </lineage>
</organism>
<reference evidence="1 2" key="1">
    <citation type="submission" date="2024-01" db="EMBL/GenBank/DDBJ databases">
        <title>The complete chloroplast genome sequence of Lithospermum erythrorhizon: insights into the phylogenetic relationship among Boraginaceae species and the maternal lineages of purple gromwells.</title>
        <authorList>
            <person name="Okada T."/>
            <person name="Watanabe K."/>
        </authorList>
    </citation>
    <scope>NUCLEOTIDE SEQUENCE [LARGE SCALE GENOMIC DNA]</scope>
</reference>
<dbReference type="EMBL" id="BAABME010000937">
    <property type="protein sequence ID" value="GAA0146486.1"/>
    <property type="molecule type" value="Genomic_DNA"/>
</dbReference>
<protein>
    <recommendedName>
        <fullName evidence="3">Protein yippee-like</fullName>
    </recommendedName>
</protein>
<comment type="caution">
    <text evidence="1">The sequence shown here is derived from an EMBL/GenBank/DDBJ whole genome shotgun (WGS) entry which is preliminary data.</text>
</comment>
<dbReference type="Proteomes" id="UP001454036">
    <property type="component" value="Unassembled WGS sequence"/>
</dbReference>
<gene>
    <name evidence="1" type="ORF">LIER_06423</name>
</gene>